<dbReference type="CDD" id="cd01335">
    <property type="entry name" value="Radical_SAM"/>
    <property type="match status" value="1"/>
</dbReference>
<evidence type="ECO:0000256" key="5">
    <source>
        <dbReference type="ARBA" id="ARBA00022723"/>
    </source>
</evidence>
<comment type="caution">
    <text evidence="10">The sequence shown here is derived from an EMBL/GenBank/DDBJ whole genome shotgun (WGS) entry which is preliminary data.</text>
</comment>
<comment type="cofactor">
    <cofactor evidence="1">
        <name>[4Fe-4S] cluster</name>
        <dbReference type="ChEBI" id="CHEBI:49883"/>
    </cofactor>
</comment>
<dbReference type="InterPro" id="IPR036724">
    <property type="entry name" value="Cobalamin-bd_sf"/>
</dbReference>
<name>A0A8T5UZ40_9EURY</name>
<dbReference type="InterPro" id="IPR051198">
    <property type="entry name" value="BchE-like"/>
</dbReference>
<dbReference type="InterPro" id="IPR034466">
    <property type="entry name" value="Methyltransferase_Class_B"/>
</dbReference>
<keyword evidence="2" id="KW-0489">Methyltransferase</keyword>
<organism evidence="10 11">
    <name type="scientific">Methanobacterium spitsbergense</name>
    <dbReference type="NCBI Taxonomy" id="2874285"/>
    <lineage>
        <taxon>Archaea</taxon>
        <taxon>Methanobacteriati</taxon>
        <taxon>Methanobacteriota</taxon>
        <taxon>Methanomada group</taxon>
        <taxon>Methanobacteria</taxon>
        <taxon>Methanobacteriales</taxon>
        <taxon>Methanobacteriaceae</taxon>
        <taxon>Methanobacterium</taxon>
    </lineage>
</organism>
<evidence type="ECO:0000313" key="10">
    <source>
        <dbReference type="EMBL" id="MBZ2165999.1"/>
    </source>
</evidence>
<dbReference type="Pfam" id="PF02310">
    <property type="entry name" value="B12-binding"/>
    <property type="match status" value="1"/>
</dbReference>
<dbReference type="SMART" id="SM00729">
    <property type="entry name" value="Elp3"/>
    <property type="match status" value="1"/>
</dbReference>
<keyword evidence="3" id="KW-0808">Transferase</keyword>
<dbReference type="CDD" id="cd02068">
    <property type="entry name" value="radical_SAM_B12_BD"/>
    <property type="match status" value="1"/>
</dbReference>
<feature type="domain" description="B12-binding" evidence="8">
    <location>
        <begin position="7"/>
        <end position="142"/>
    </location>
</feature>
<accession>A0A8T5UZ40</accession>
<dbReference type="EMBL" id="JAIOUQ010000009">
    <property type="protein sequence ID" value="MBZ2165999.1"/>
    <property type="molecule type" value="Genomic_DNA"/>
</dbReference>
<dbReference type="SUPFAM" id="SSF102114">
    <property type="entry name" value="Radical SAM enzymes"/>
    <property type="match status" value="1"/>
</dbReference>
<sequence>MKVLMINPPYNSSKYKFIGLVAPPLGIAYIAAMLERNGVTVRILDAPALEYDHDAVKNEIQKYSPDIISITAVTPTIDSALKTAQISKEVSPDSITVLGGYHPTFTYQEVLKNSYVDVVVCGEGEQTMVELVDAIEKGKNLKEVNGIAIKNFKTPPRKIIDDLDSIPFPARHLLPMDEYKILNMKLTTGTIVSGRGCPYNCSFCASSAMHGHKLRLRSAENVVDEMEHLVNDHDIEMIAFMDDTFTINKNRVYEICETIKDRGLDNYWGCTARVDTISEELLKTMKDAGCITMFLGVESSDQQVLNHLNKNTNINRIKKTFELTKKYGMRTIASVVLGMPGDTKRSIKSTIKFVKTLEPSYAVFSLATPYPGTEFYLKAASENLIKINDWSKYTLLSPVLETVDCSLEELRKLQRKAFTEFYLRPGYIARRTWTDGPIILKTIASIVKGV</sequence>
<dbReference type="Gene3D" id="3.80.30.20">
    <property type="entry name" value="tm_1862 like domain"/>
    <property type="match status" value="1"/>
</dbReference>
<dbReference type="SFLD" id="SFLDG01082">
    <property type="entry name" value="B12-binding_domain_containing"/>
    <property type="match status" value="1"/>
</dbReference>
<keyword evidence="11" id="KW-1185">Reference proteome</keyword>
<dbReference type="PROSITE" id="PS51918">
    <property type="entry name" value="RADICAL_SAM"/>
    <property type="match status" value="1"/>
</dbReference>
<evidence type="ECO:0000256" key="7">
    <source>
        <dbReference type="ARBA" id="ARBA00023014"/>
    </source>
</evidence>
<evidence type="ECO:0000256" key="4">
    <source>
        <dbReference type="ARBA" id="ARBA00022691"/>
    </source>
</evidence>
<dbReference type="InterPro" id="IPR007197">
    <property type="entry name" value="rSAM"/>
</dbReference>
<dbReference type="GO" id="GO:0046872">
    <property type="term" value="F:metal ion binding"/>
    <property type="evidence" value="ECO:0007669"/>
    <property type="project" value="UniProtKB-KW"/>
</dbReference>
<dbReference type="Pfam" id="PF04055">
    <property type="entry name" value="Radical_SAM"/>
    <property type="match status" value="1"/>
</dbReference>
<gene>
    <name evidence="10" type="ORF">K8N75_08110</name>
</gene>
<dbReference type="PANTHER" id="PTHR43409">
    <property type="entry name" value="ANAEROBIC MAGNESIUM-PROTOPORPHYRIN IX MONOMETHYL ESTER CYCLASE-RELATED"/>
    <property type="match status" value="1"/>
</dbReference>
<proteinExistence type="predicted"/>
<dbReference type="GO" id="GO:0003824">
    <property type="term" value="F:catalytic activity"/>
    <property type="evidence" value="ECO:0007669"/>
    <property type="project" value="InterPro"/>
</dbReference>
<dbReference type="GO" id="GO:0031419">
    <property type="term" value="F:cobalamin binding"/>
    <property type="evidence" value="ECO:0007669"/>
    <property type="project" value="InterPro"/>
</dbReference>
<dbReference type="PROSITE" id="PS51332">
    <property type="entry name" value="B12_BINDING"/>
    <property type="match status" value="1"/>
</dbReference>
<keyword evidence="7" id="KW-0411">Iron-sulfur</keyword>
<evidence type="ECO:0000256" key="1">
    <source>
        <dbReference type="ARBA" id="ARBA00001966"/>
    </source>
</evidence>
<dbReference type="SFLD" id="SFLDG01123">
    <property type="entry name" value="methyltransferase_(Class_B)"/>
    <property type="match status" value="1"/>
</dbReference>
<evidence type="ECO:0000259" key="9">
    <source>
        <dbReference type="PROSITE" id="PS51918"/>
    </source>
</evidence>
<evidence type="ECO:0000313" key="11">
    <source>
        <dbReference type="Proteomes" id="UP000825933"/>
    </source>
</evidence>
<dbReference type="GO" id="GO:0051539">
    <property type="term" value="F:4 iron, 4 sulfur cluster binding"/>
    <property type="evidence" value="ECO:0007669"/>
    <property type="project" value="UniProtKB-KW"/>
</dbReference>
<dbReference type="InterPro" id="IPR023404">
    <property type="entry name" value="rSAM_horseshoe"/>
</dbReference>
<dbReference type="SUPFAM" id="SSF52242">
    <property type="entry name" value="Cobalamin (vitamin B12)-binding domain"/>
    <property type="match status" value="1"/>
</dbReference>
<evidence type="ECO:0000256" key="3">
    <source>
        <dbReference type="ARBA" id="ARBA00022679"/>
    </source>
</evidence>
<dbReference type="AlphaFoldDB" id="A0A8T5UZ40"/>
<keyword evidence="4" id="KW-0949">S-adenosyl-L-methionine</keyword>
<dbReference type="InterPro" id="IPR006158">
    <property type="entry name" value="Cobalamin-bd"/>
</dbReference>
<reference evidence="11" key="1">
    <citation type="journal article" date="2022" name="Microbiol. Resour. Announc.">
        <title>Draft Genome Sequence of a Methanogenic Archaeon from West Spitsbergen Permafrost.</title>
        <authorList>
            <person name="Trubitsyn V."/>
            <person name="Rivkina E."/>
            <person name="Shcherbakova V."/>
        </authorList>
    </citation>
    <scope>NUCLEOTIDE SEQUENCE [LARGE SCALE GENOMIC DNA]</scope>
    <source>
        <strain evidence="11">VT</strain>
    </source>
</reference>
<dbReference type="Proteomes" id="UP000825933">
    <property type="component" value="Unassembled WGS sequence"/>
</dbReference>
<feature type="domain" description="Radical SAM core" evidence="9">
    <location>
        <begin position="183"/>
        <end position="420"/>
    </location>
</feature>
<dbReference type="RefSeq" id="WP_223791584.1">
    <property type="nucleotide sequence ID" value="NZ_JAIOUQ010000009.1"/>
</dbReference>
<evidence type="ECO:0000259" key="8">
    <source>
        <dbReference type="PROSITE" id="PS51332"/>
    </source>
</evidence>
<evidence type="ECO:0000256" key="6">
    <source>
        <dbReference type="ARBA" id="ARBA00023004"/>
    </source>
</evidence>
<dbReference type="InterPro" id="IPR006638">
    <property type="entry name" value="Elp3/MiaA/NifB-like_rSAM"/>
</dbReference>
<dbReference type="SFLD" id="SFLDS00029">
    <property type="entry name" value="Radical_SAM"/>
    <property type="match status" value="1"/>
</dbReference>
<keyword evidence="5" id="KW-0479">Metal-binding</keyword>
<dbReference type="Gene3D" id="3.40.50.280">
    <property type="entry name" value="Cobalamin-binding domain"/>
    <property type="match status" value="1"/>
</dbReference>
<evidence type="ECO:0000256" key="2">
    <source>
        <dbReference type="ARBA" id="ARBA00022603"/>
    </source>
</evidence>
<dbReference type="InterPro" id="IPR058240">
    <property type="entry name" value="rSAM_sf"/>
</dbReference>
<protein>
    <submittedName>
        <fullName evidence="10">B12-binding domain-containing radical SAM protein</fullName>
    </submittedName>
</protein>
<keyword evidence="6" id="KW-0408">Iron</keyword>
<dbReference type="PANTHER" id="PTHR43409:SF7">
    <property type="entry name" value="BLL1977 PROTEIN"/>
    <property type="match status" value="1"/>
</dbReference>